<reference evidence="1" key="1">
    <citation type="submission" date="2020-05" db="EMBL/GenBank/DDBJ databases">
        <title>Phylogenomic resolution of chytrid fungi.</title>
        <authorList>
            <person name="Stajich J.E."/>
            <person name="Amses K."/>
            <person name="Simmons R."/>
            <person name="Seto K."/>
            <person name="Myers J."/>
            <person name="Bonds A."/>
            <person name="Quandt C.A."/>
            <person name="Barry K."/>
            <person name="Liu P."/>
            <person name="Grigoriev I."/>
            <person name="Longcore J.E."/>
            <person name="James T.Y."/>
        </authorList>
    </citation>
    <scope>NUCLEOTIDE SEQUENCE</scope>
    <source>
        <strain evidence="1">PLAUS21</strain>
    </source>
</reference>
<sequence>MEIALLEAIIYAQQSHTLKFLSPLYFLEAAMKDETLFLNIYKYFEEHGMIPLAMQMDLDSSNGGIARYVSVYRELWGPQIEMEGMD</sequence>
<name>A0AAD5Y173_9FUNG</name>
<evidence type="ECO:0000313" key="1">
    <source>
        <dbReference type="EMBL" id="KAJ3253117.1"/>
    </source>
</evidence>
<dbReference type="Proteomes" id="UP001210925">
    <property type="component" value="Unassembled WGS sequence"/>
</dbReference>
<gene>
    <name evidence="1" type="ORF">HK103_000867</name>
</gene>
<organism evidence="1 2">
    <name type="scientific">Boothiomyces macroporosus</name>
    <dbReference type="NCBI Taxonomy" id="261099"/>
    <lineage>
        <taxon>Eukaryota</taxon>
        <taxon>Fungi</taxon>
        <taxon>Fungi incertae sedis</taxon>
        <taxon>Chytridiomycota</taxon>
        <taxon>Chytridiomycota incertae sedis</taxon>
        <taxon>Chytridiomycetes</taxon>
        <taxon>Rhizophydiales</taxon>
        <taxon>Terramycetaceae</taxon>
        <taxon>Boothiomyces</taxon>
    </lineage>
</organism>
<dbReference type="EMBL" id="JADGKB010000119">
    <property type="protein sequence ID" value="KAJ3253117.1"/>
    <property type="molecule type" value="Genomic_DNA"/>
</dbReference>
<protein>
    <submittedName>
        <fullName evidence="1">Uncharacterized protein</fullName>
    </submittedName>
</protein>
<evidence type="ECO:0000313" key="2">
    <source>
        <dbReference type="Proteomes" id="UP001210925"/>
    </source>
</evidence>
<dbReference type="AlphaFoldDB" id="A0AAD5Y173"/>
<accession>A0AAD5Y173</accession>
<keyword evidence="2" id="KW-1185">Reference proteome</keyword>
<proteinExistence type="predicted"/>
<comment type="caution">
    <text evidence="1">The sequence shown here is derived from an EMBL/GenBank/DDBJ whole genome shotgun (WGS) entry which is preliminary data.</text>
</comment>